<sequence length="74" mass="7812">MLAVVFLGFYLRRTSQLIGGIAGVGFLILRRGLFGGDCIGFRTSEVGEVWMGDAGYGIASEAADSGCVHDRGQL</sequence>
<protein>
    <submittedName>
        <fullName evidence="1">Uncharacterized protein</fullName>
    </submittedName>
</protein>
<accession>A0A2P6SEL0</accession>
<keyword evidence="2" id="KW-1185">Reference proteome</keyword>
<dbReference type="AlphaFoldDB" id="A0A2P6SEL0"/>
<organism evidence="1 2">
    <name type="scientific">Rosa chinensis</name>
    <name type="common">China rose</name>
    <dbReference type="NCBI Taxonomy" id="74649"/>
    <lineage>
        <taxon>Eukaryota</taxon>
        <taxon>Viridiplantae</taxon>
        <taxon>Streptophyta</taxon>
        <taxon>Embryophyta</taxon>
        <taxon>Tracheophyta</taxon>
        <taxon>Spermatophyta</taxon>
        <taxon>Magnoliopsida</taxon>
        <taxon>eudicotyledons</taxon>
        <taxon>Gunneridae</taxon>
        <taxon>Pentapetalae</taxon>
        <taxon>rosids</taxon>
        <taxon>fabids</taxon>
        <taxon>Rosales</taxon>
        <taxon>Rosaceae</taxon>
        <taxon>Rosoideae</taxon>
        <taxon>Rosoideae incertae sedis</taxon>
        <taxon>Rosa</taxon>
    </lineage>
</organism>
<evidence type="ECO:0000313" key="1">
    <source>
        <dbReference type="EMBL" id="PRQ57103.1"/>
    </source>
</evidence>
<comment type="caution">
    <text evidence="1">The sequence shown here is derived from an EMBL/GenBank/DDBJ whole genome shotgun (WGS) entry which is preliminary data.</text>
</comment>
<dbReference type="Proteomes" id="UP000238479">
    <property type="component" value="Chromosome 1"/>
</dbReference>
<name>A0A2P6SEL0_ROSCH</name>
<gene>
    <name evidence="1" type="ORF">RchiOBHm_Chr1g0344591</name>
</gene>
<evidence type="ECO:0000313" key="2">
    <source>
        <dbReference type="Proteomes" id="UP000238479"/>
    </source>
</evidence>
<dbReference type="EMBL" id="PDCK01000039">
    <property type="protein sequence ID" value="PRQ57103.1"/>
    <property type="molecule type" value="Genomic_DNA"/>
</dbReference>
<reference evidence="1 2" key="1">
    <citation type="journal article" date="2018" name="Nat. Genet.">
        <title>The Rosa genome provides new insights in the design of modern roses.</title>
        <authorList>
            <person name="Bendahmane M."/>
        </authorList>
    </citation>
    <scope>NUCLEOTIDE SEQUENCE [LARGE SCALE GENOMIC DNA]</scope>
    <source>
        <strain evidence="2">cv. Old Blush</strain>
    </source>
</reference>
<proteinExistence type="predicted"/>
<dbReference type="Gramene" id="PRQ57103">
    <property type="protein sequence ID" value="PRQ57103"/>
    <property type="gene ID" value="RchiOBHm_Chr1g0344591"/>
</dbReference>